<feature type="domain" description="Glycosyl hydrolase family 13 catalytic" evidence="7">
    <location>
        <begin position="133"/>
        <end position="520"/>
    </location>
</feature>
<keyword evidence="5" id="KW-0808">Transferase</keyword>
<dbReference type="InterPro" id="IPR014756">
    <property type="entry name" value="Ig_E-set"/>
</dbReference>
<dbReference type="InterPro" id="IPR006048">
    <property type="entry name" value="A-amylase/branching_C"/>
</dbReference>
<protein>
    <recommendedName>
        <fullName evidence="4">1,4-alpha-glucan branching enzyme</fullName>
        <ecNumber evidence="4">2.4.1.18</ecNumber>
    </recommendedName>
</protein>
<evidence type="ECO:0000256" key="3">
    <source>
        <dbReference type="ARBA" id="ARBA00009000"/>
    </source>
</evidence>
<dbReference type="InterPro" id="IPR017853">
    <property type="entry name" value="GH"/>
</dbReference>
<evidence type="ECO:0000259" key="7">
    <source>
        <dbReference type="SMART" id="SM00642"/>
    </source>
</evidence>
<dbReference type="GO" id="GO:0004553">
    <property type="term" value="F:hydrolase activity, hydrolyzing O-glycosyl compounds"/>
    <property type="evidence" value="ECO:0007669"/>
    <property type="project" value="InterPro"/>
</dbReference>
<dbReference type="RefSeq" id="WP_155447238.1">
    <property type="nucleotide sequence ID" value="NZ_JAOQNR010000007.1"/>
</dbReference>
<comment type="caution">
    <text evidence="8">The sequence shown here is derived from an EMBL/GenBank/DDBJ whole genome shotgun (WGS) entry which is preliminary data.</text>
</comment>
<dbReference type="SUPFAM" id="SSF51445">
    <property type="entry name" value="(Trans)glycosidases"/>
    <property type="match status" value="1"/>
</dbReference>
<dbReference type="Gene3D" id="2.60.40.10">
    <property type="entry name" value="Immunoglobulins"/>
    <property type="match status" value="1"/>
</dbReference>
<evidence type="ECO:0000256" key="6">
    <source>
        <dbReference type="ARBA" id="ARBA00023277"/>
    </source>
</evidence>
<dbReference type="EMBL" id="WNKS01000018">
    <property type="protein sequence ID" value="MTV32548.1"/>
    <property type="molecule type" value="Genomic_DNA"/>
</dbReference>
<dbReference type="InterPro" id="IPR013783">
    <property type="entry name" value="Ig-like_fold"/>
</dbReference>
<dbReference type="InterPro" id="IPR006047">
    <property type="entry name" value="GH13_cat_dom"/>
</dbReference>
<gene>
    <name evidence="8" type="ORF">GJ654_16300</name>
</gene>
<reference evidence="8 9" key="1">
    <citation type="submission" date="2019-11" db="EMBL/GenBank/DDBJ databases">
        <title>Whole-genome sequence of a Rhodoblastus acidophilus DSM 142.</title>
        <authorList>
            <person name="Kyndt J.A."/>
            <person name="Meyer T.E."/>
        </authorList>
    </citation>
    <scope>NUCLEOTIDE SEQUENCE [LARGE SCALE GENOMIC DNA]</scope>
    <source>
        <strain evidence="8 9">DSM 142</strain>
    </source>
</reference>
<dbReference type="AlphaFoldDB" id="A0A6N8DQH3"/>
<sequence length="625" mass="68365">MLSQDGIDEHTPLGATISRDGATFKVWAPLAKAVYLNGVFAGAEFEKQTEARLLAKDPFGFWTGFQAGARDGDRYRYFVVGEGAADYRRDPTARELDRASLPNAYAILRGASTYPWHDAEFVTPDFSSMIVYQAHIGTFATRAEGRSSNLLEAACLAPYLARLGVNVLQPLPADDKGSGVVDLFSPDFPYLASADEVERLTPQIDGVLATKGFGPLPPGALNSAHNQLKALVDLCHIHGIAVVFDVDGNVDGIAAGGDASDSLNSTDRDRSGLAFAAWKEQVRRFLHENARFYADEVHADGLRYDEIGILLSAKQEDGWVFCHEYTKRLRSRWPSFLQDAQFWTGASFDAPDSALPIVAPVTAGGEGLDVIQHDLLRSRIRDAIYAASYTGHGPLPMSGVAAALSPSGLDHPWRTVTCVENHDLVHVGRQQRIAALADSANRRSWYARSRARVAMGLLLTAPGIPQLFMGQEFLEDKQWTPDGQNLLWWEGFEGADKAMSDHWRCTADLIALRRQYEALRGDQVSAYYVNDNDRILAFHRWIEGVGGDVIVVVSLAEFTRYDYRLGMPGAGVWREVFNSDAYDNLPNPWVAGNGGAVVADGPPMHGLPASAAFVIPANSLLVLTR</sequence>
<comment type="function">
    <text evidence="2">Catalyzes the formation of the alpha-1,6-glucosidic linkages in glycogen by scission of a 1,4-alpha-linked oligosaccharide from growing alpha-1,4-glucan chains and the subsequent attachment of the oligosaccharide to the alpha-1,6 position.</text>
</comment>
<dbReference type="SUPFAM" id="SSF51011">
    <property type="entry name" value="Glycosyl hydrolase domain"/>
    <property type="match status" value="1"/>
</dbReference>
<keyword evidence="6" id="KW-0119">Carbohydrate metabolism</keyword>
<evidence type="ECO:0000313" key="8">
    <source>
        <dbReference type="EMBL" id="MTV32548.1"/>
    </source>
</evidence>
<evidence type="ECO:0000256" key="1">
    <source>
        <dbReference type="ARBA" id="ARBA00000826"/>
    </source>
</evidence>
<dbReference type="InterPro" id="IPR004193">
    <property type="entry name" value="Glyco_hydro_13_N"/>
</dbReference>
<dbReference type="GO" id="GO:0003844">
    <property type="term" value="F:1,4-alpha-glucan branching enzyme activity"/>
    <property type="evidence" value="ECO:0007669"/>
    <property type="project" value="UniProtKB-EC"/>
</dbReference>
<dbReference type="GO" id="GO:0005975">
    <property type="term" value="P:carbohydrate metabolic process"/>
    <property type="evidence" value="ECO:0007669"/>
    <property type="project" value="InterPro"/>
</dbReference>
<dbReference type="PANTHER" id="PTHR43651">
    <property type="entry name" value="1,4-ALPHA-GLUCAN-BRANCHING ENZYME"/>
    <property type="match status" value="1"/>
</dbReference>
<accession>A0A6N8DQH3</accession>
<evidence type="ECO:0000256" key="5">
    <source>
        <dbReference type="ARBA" id="ARBA00022679"/>
    </source>
</evidence>
<dbReference type="GO" id="GO:0043169">
    <property type="term" value="F:cation binding"/>
    <property type="evidence" value="ECO:0007669"/>
    <property type="project" value="InterPro"/>
</dbReference>
<comment type="catalytic activity">
    <reaction evidence="1">
        <text>Transfers a segment of a (1-&gt;4)-alpha-D-glucan chain to a primary hydroxy group in a similar glucan chain.</text>
        <dbReference type="EC" id="2.4.1.18"/>
    </reaction>
</comment>
<dbReference type="Pfam" id="PF02806">
    <property type="entry name" value="Alpha-amylase_C"/>
    <property type="match status" value="1"/>
</dbReference>
<dbReference type="EC" id="2.4.1.18" evidence="4"/>
<organism evidence="8 9">
    <name type="scientific">Rhodoblastus acidophilus</name>
    <name type="common">Rhodopseudomonas acidophila</name>
    <dbReference type="NCBI Taxonomy" id="1074"/>
    <lineage>
        <taxon>Bacteria</taxon>
        <taxon>Pseudomonadati</taxon>
        <taxon>Pseudomonadota</taxon>
        <taxon>Alphaproteobacteria</taxon>
        <taxon>Hyphomicrobiales</taxon>
        <taxon>Rhodoblastaceae</taxon>
        <taxon>Rhodoblastus</taxon>
    </lineage>
</organism>
<dbReference type="Gene3D" id="2.60.40.1180">
    <property type="entry name" value="Golgi alpha-mannosidase II"/>
    <property type="match status" value="1"/>
</dbReference>
<dbReference type="OrthoDB" id="9800174at2"/>
<dbReference type="Proteomes" id="UP000439113">
    <property type="component" value="Unassembled WGS sequence"/>
</dbReference>
<dbReference type="Pfam" id="PF02922">
    <property type="entry name" value="CBM_48"/>
    <property type="match status" value="1"/>
</dbReference>
<evidence type="ECO:0000256" key="4">
    <source>
        <dbReference type="ARBA" id="ARBA00012541"/>
    </source>
</evidence>
<name>A0A6N8DQH3_RHOAC</name>
<evidence type="ECO:0000256" key="2">
    <source>
        <dbReference type="ARBA" id="ARBA00002953"/>
    </source>
</evidence>
<dbReference type="InterPro" id="IPR013780">
    <property type="entry name" value="Glyco_hydro_b"/>
</dbReference>
<dbReference type="Gene3D" id="3.20.20.80">
    <property type="entry name" value="Glycosidases"/>
    <property type="match status" value="1"/>
</dbReference>
<proteinExistence type="inferred from homology"/>
<comment type="similarity">
    <text evidence="3">Belongs to the glycosyl hydrolase 13 family. GlgB subfamily.</text>
</comment>
<dbReference type="SMART" id="SM00642">
    <property type="entry name" value="Aamy"/>
    <property type="match status" value="1"/>
</dbReference>
<evidence type="ECO:0000313" key="9">
    <source>
        <dbReference type="Proteomes" id="UP000439113"/>
    </source>
</evidence>
<dbReference type="SUPFAM" id="SSF81296">
    <property type="entry name" value="E set domains"/>
    <property type="match status" value="1"/>
</dbReference>